<dbReference type="Proteomes" id="UP000442694">
    <property type="component" value="Unassembled WGS sequence"/>
</dbReference>
<organism evidence="8 9">
    <name type="scientific">Fluviispira multicolorata</name>
    <dbReference type="NCBI Taxonomy" id="2654512"/>
    <lineage>
        <taxon>Bacteria</taxon>
        <taxon>Pseudomonadati</taxon>
        <taxon>Bdellovibrionota</taxon>
        <taxon>Oligoflexia</taxon>
        <taxon>Silvanigrellales</taxon>
        <taxon>Silvanigrellaceae</taxon>
        <taxon>Fluviispira</taxon>
    </lineage>
</organism>
<dbReference type="PANTHER" id="PTHR33692">
    <property type="entry name" value="RIBOSOME MATURATION FACTOR RIMM"/>
    <property type="match status" value="1"/>
</dbReference>
<keyword evidence="9" id="KW-1185">Reference proteome</keyword>
<protein>
    <recommendedName>
        <fullName evidence="5">Ribosome maturation factor RimM</fullName>
    </recommendedName>
</protein>
<dbReference type="InterPro" id="IPR036976">
    <property type="entry name" value="RimM_N_sf"/>
</dbReference>
<dbReference type="Pfam" id="PF01782">
    <property type="entry name" value="RimM"/>
    <property type="match status" value="1"/>
</dbReference>
<dbReference type="HAMAP" id="MF_00014">
    <property type="entry name" value="Ribosome_mat_RimM"/>
    <property type="match status" value="1"/>
</dbReference>
<dbReference type="PANTHER" id="PTHR33692:SF1">
    <property type="entry name" value="RIBOSOME MATURATION FACTOR RIMM"/>
    <property type="match status" value="1"/>
</dbReference>
<dbReference type="InterPro" id="IPR011961">
    <property type="entry name" value="RimM"/>
</dbReference>
<keyword evidence="1 5" id="KW-0963">Cytoplasm</keyword>
<feature type="domain" description="Ribosome maturation factor RimM PRC barrel" evidence="7">
    <location>
        <begin position="112"/>
        <end position="175"/>
    </location>
</feature>
<keyword evidence="4 5" id="KW-0143">Chaperone</keyword>
<dbReference type="Pfam" id="PF24986">
    <property type="entry name" value="PRC_RimM"/>
    <property type="match status" value="1"/>
</dbReference>
<evidence type="ECO:0000256" key="5">
    <source>
        <dbReference type="HAMAP-Rule" id="MF_00014"/>
    </source>
</evidence>
<dbReference type="InterPro" id="IPR002676">
    <property type="entry name" value="RimM_N"/>
</dbReference>
<evidence type="ECO:0000313" key="8">
    <source>
        <dbReference type="EMBL" id="KAB8029129.1"/>
    </source>
</evidence>
<comment type="subunit">
    <text evidence="5">Binds ribosomal protein uS19.</text>
</comment>
<name>A0A833JBF5_9BACT</name>
<accession>A0A833JBF5</accession>
<dbReference type="NCBIfam" id="TIGR02273">
    <property type="entry name" value="16S_RimM"/>
    <property type="match status" value="1"/>
</dbReference>
<dbReference type="Gene3D" id="2.40.30.60">
    <property type="entry name" value="RimM"/>
    <property type="match status" value="1"/>
</dbReference>
<dbReference type="AlphaFoldDB" id="A0A833JBF5"/>
<dbReference type="GO" id="GO:0005840">
    <property type="term" value="C:ribosome"/>
    <property type="evidence" value="ECO:0007669"/>
    <property type="project" value="InterPro"/>
</dbReference>
<sequence length="186" mass="21323">MTNKLEHLDEKQLSSRGYIQFAQVGRPHGLKGAFFLKTEDRRTEWDGYKKLLIETPNGFHEKKVLKAYLSGNALALVLEGFESRNDVEPLYNKKIYVHKNEISVGQNEYIVDTLKGFKVIAENKGNIGSIIGVSSFGAQDNLEIELEGSKRSVLFPFVDAFIKNIDEEKRFIEIIYVPEFFEDEDQ</sequence>
<dbReference type="EMBL" id="WFLN01000008">
    <property type="protein sequence ID" value="KAB8029129.1"/>
    <property type="molecule type" value="Genomic_DNA"/>
</dbReference>
<proteinExistence type="inferred from homology"/>
<comment type="domain">
    <text evidence="5">The PRC barrel domain binds ribosomal protein uS19.</text>
</comment>
<evidence type="ECO:0000256" key="1">
    <source>
        <dbReference type="ARBA" id="ARBA00022490"/>
    </source>
</evidence>
<evidence type="ECO:0000259" key="6">
    <source>
        <dbReference type="Pfam" id="PF01782"/>
    </source>
</evidence>
<dbReference type="SUPFAM" id="SSF50447">
    <property type="entry name" value="Translation proteins"/>
    <property type="match status" value="1"/>
</dbReference>
<dbReference type="Gene3D" id="2.30.30.240">
    <property type="entry name" value="PRC-barrel domain"/>
    <property type="match status" value="1"/>
</dbReference>
<evidence type="ECO:0000256" key="3">
    <source>
        <dbReference type="ARBA" id="ARBA00022552"/>
    </source>
</evidence>
<evidence type="ECO:0000313" key="9">
    <source>
        <dbReference type="Proteomes" id="UP000442694"/>
    </source>
</evidence>
<keyword evidence="2 5" id="KW-0690">Ribosome biogenesis</keyword>
<dbReference type="GO" id="GO:0042274">
    <property type="term" value="P:ribosomal small subunit biogenesis"/>
    <property type="evidence" value="ECO:0007669"/>
    <property type="project" value="UniProtKB-UniRule"/>
</dbReference>
<dbReference type="InterPro" id="IPR056792">
    <property type="entry name" value="PRC_RimM"/>
</dbReference>
<dbReference type="SUPFAM" id="SSF50346">
    <property type="entry name" value="PRC-barrel domain"/>
    <property type="match status" value="1"/>
</dbReference>
<dbReference type="InterPro" id="IPR011033">
    <property type="entry name" value="PRC_barrel-like_sf"/>
</dbReference>
<reference evidence="8 9" key="1">
    <citation type="submission" date="2019-10" db="EMBL/GenBank/DDBJ databases">
        <title>New genus of Silvanigrellaceae.</title>
        <authorList>
            <person name="Pitt A."/>
            <person name="Hahn M.W."/>
        </authorList>
    </citation>
    <scope>NUCLEOTIDE SEQUENCE [LARGE SCALE GENOMIC DNA]</scope>
    <source>
        <strain evidence="8 9">33A1-SZDP</strain>
    </source>
</reference>
<keyword evidence="3 5" id="KW-0698">rRNA processing</keyword>
<comment type="caution">
    <text evidence="8">The sequence shown here is derived from an EMBL/GenBank/DDBJ whole genome shotgun (WGS) entry which is preliminary data.</text>
</comment>
<dbReference type="RefSeq" id="WP_152213470.1">
    <property type="nucleotide sequence ID" value="NZ_WFLN01000008.1"/>
</dbReference>
<dbReference type="GO" id="GO:0006364">
    <property type="term" value="P:rRNA processing"/>
    <property type="evidence" value="ECO:0007669"/>
    <property type="project" value="UniProtKB-UniRule"/>
</dbReference>
<gene>
    <name evidence="5 8" type="primary">rimM</name>
    <name evidence="8" type="ORF">GCL57_11360</name>
</gene>
<comment type="function">
    <text evidence="5">An accessory protein needed during the final step in the assembly of 30S ribosomal subunit, possibly for assembly of the head region. Essential for efficient processing of 16S rRNA. May be needed both before and after RbfA during the maturation of 16S rRNA. It has affinity for free ribosomal 30S subunits but not for 70S ribosomes.</text>
</comment>
<dbReference type="GO" id="GO:0005737">
    <property type="term" value="C:cytoplasm"/>
    <property type="evidence" value="ECO:0007669"/>
    <property type="project" value="UniProtKB-SubCell"/>
</dbReference>
<comment type="similarity">
    <text evidence="5">Belongs to the RimM family.</text>
</comment>
<dbReference type="GO" id="GO:0043022">
    <property type="term" value="F:ribosome binding"/>
    <property type="evidence" value="ECO:0007669"/>
    <property type="project" value="InterPro"/>
</dbReference>
<dbReference type="InterPro" id="IPR009000">
    <property type="entry name" value="Transl_B-barrel_sf"/>
</dbReference>
<comment type="subcellular location">
    <subcellularLocation>
        <location evidence="5">Cytoplasm</location>
    </subcellularLocation>
</comment>
<evidence type="ECO:0000256" key="2">
    <source>
        <dbReference type="ARBA" id="ARBA00022517"/>
    </source>
</evidence>
<feature type="domain" description="RimM N-terminal" evidence="6">
    <location>
        <begin position="22"/>
        <end position="100"/>
    </location>
</feature>
<evidence type="ECO:0000256" key="4">
    <source>
        <dbReference type="ARBA" id="ARBA00023186"/>
    </source>
</evidence>
<evidence type="ECO:0000259" key="7">
    <source>
        <dbReference type="Pfam" id="PF24986"/>
    </source>
</evidence>